<dbReference type="EMBL" id="WIND01000004">
    <property type="protein sequence ID" value="MSU89547.1"/>
    <property type="molecule type" value="Genomic_DNA"/>
</dbReference>
<dbReference type="PANTHER" id="PTHR43420">
    <property type="entry name" value="ACETYLTRANSFERASE"/>
    <property type="match status" value="1"/>
</dbReference>
<evidence type="ECO:0000313" key="5">
    <source>
        <dbReference type="Proteomes" id="UP000474957"/>
    </source>
</evidence>
<evidence type="ECO:0000256" key="1">
    <source>
        <dbReference type="ARBA" id="ARBA00022679"/>
    </source>
</evidence>
<dbReference type="RefSeq" id="WP_154446022.1">
    <property type="nucleotide sequence ID" value="NZ_WIND01000004.1"/>
</dbReference>
<evidence type="ECO:0000313" key="4">
    <source>
        <dbReference type="EMBL" id="MSU89547.1"/>
    </source>
</evidence>
<feature type="domain" description="N-acetyltransferase" evidence="3">
    <location>
        <begin position="1"/>
        <end position="139"/>
    </location>
</feature>
<proteinExistence type="predicted"/>
<dbReference type="InterPro" id="IPR000182">
    <property type="entry name" value="GNAT_dom"/>
</dbReference>
<evidence type="ECO:0000256" key="2">
    <source>
        <dbReference type="ARBA" id="ARBA00023315"/>
    </source>
</evidence>
<comment type="caution">
    <text evidence="4">The sequence shown here is derived from an EMBL/GenBank/DDBJ whole genome shotgun (WGS) entry which is preliminary data.</text>
</comment>
<dbReference type="SUPFAM" id="SSF55729">
    <property type="entry name" value="Acyl-CoA N-acyltransferases (Nat)"/>
    <property type="match status" value="1"/>
</dbReference>
<dbReference type="PANTHER" id="PTHR43420:SF12">
    <property type="entry name" value="N-ACETYLTRANSFERASE DOMAIN-CONTAINING PROTEIN"/>
    <property type="match status" value="1"/>
</dbReference>
<dbReference type="Pfam" id="PF00583">
    <property type="entry name" value="Acetyltransf_1"/>
    <property type="match status" value="1"/>
</dbReference>
<dbReference type="PROSITE" id="PS51186">
    <property type="entry name" value="GNAT"/>
    <property type="match status" value="1"/>
</dbReference>
<evidence type="ECO:0000259" key="3">
    <source>
        <dbReference type="PROSITE" id="PS51186"/>
    </source>
</evidence>
<accession>A0A6L5YZ33</accession>
<keyword evidence="2" id="KW-0012">Acyltransferase</keyword>
<dbReference type="GO" id="GO:0016747">
    <property type="term" value="F:acyltransferase activity, transferring groups other than amino-acyl groups"/>
    <property type="evidence" value="ECO:0007669"/>
    <property type="project" value="InterPro"/>
</dbReference>
<dbReference type="InterPro" id="IPR016181">
    <property type="entry name" value="Acyl_CoA_acyltransferase"/>
</dbReference>
<name>A0A6L5YZ33_9RHOB</name>
<sequence>MTPEALAALHASAFSGPPRPWTAEEFAGLLADPGVLLLTAGADAFLLARIAGPEAEVLTLCTAPSARRRGLARRLLDRLDAVLARRGVEELYLEVAETNAPARALYAAAGFTARGHRKDYYSDRGAHRIHALVLGKPVPRRARLP</sequence>
<organism evidence="4 5">
    <name type="scientific">Halovulum marinum</name>
    <dbReference type="NCBI Taxonomy" id="2662447"/>
    <lineage>
        <taxon>Bacteria</taxon>
        <taxon>Pseudomonadati</taxon>
        <taxon>Pseudomonadota</taxon>
        <taxon>Alphaproteobacteria</taxon>
        <taxon>Rhodobacterales</taxon>
        <taxon>Paracoccaceae</taxon>
        <taxon>Halovulum</taxon>
    </lineage>
</organism>
<dbReference type="Proteomes" id="UP000474957">
    <property type="component" value="Unassembled WGS sequence"/>
</dbReference>
<dbReference type="AlphaFoldDB" id="A0A6L5YZ33"/>
<dbReference type="InterPro" id="IPR050680">
    <property type="entry name" value="YpeA/RimI_acetyltransf"/>
</dbReference>
<keyword evidence="5" id="KW-1185">Reference proteome</keyword>
<dbReference type="Gene3D" id="3.40.630.30">
    <property type="match status" value="1"/>
</dbReference>
<protein>
    <submittedName>
        <fullName evidence="4">GNAT family N-acetyltransferase</fullName>
    </submittedName>
</protein>
<gene>
    <name evidence="4" type="ORF">GE300_07950</name>
</gene>
<reference evidence="4 5" key="1">
    <citation type="submission" date="2019-10" db="EMBL/GenBank/DDBJ databases">
        <title>Cognatihalovulum marinum gen. nov. sp. nov., a new member of the family Rhodobacteraceae isolated from deep seawater of the Northwest Indian Ocean.</title>
        <authorList>
            <person name="Ruan C."/>
            <person name="Wang J."/>
            <person name="Zheng X."/>
            <person name="Song L."/>
            <person name="Zhu Y."/>
            <person name="Huang Y."/>
            <person name="Lu Z."/>
            <person name="Du W."/>
            <person name="Huang L."/>
            <person name="Dai X."/>
        </authorList>
    </citation>
    <scope>NUCLEOTIDE SEQUENCE [LARGE SCALE GENOMIC DNA]</scope>
    <source>
        <strain evidence="4 5">2CG4</strain>
    </source>
</reference>
<keyword evidence="1 4" id="KW-0808">Transferase</keyword>